<sequence length="210" mass="24477">MKDAKGLVIVTTHAPLVNMRYTPHHLLRETEHNRPFKEIEKKELLYFISANHPDATEIEKFVDDYGALVIAGPVGALIKGLADFLNKIFGESPMEEMQDAGWVFGKSDVFKTFDRDVHISWGVVANRFKEFIETIEKRVNQDETAVLVLTGHTHKNIEYVVTYRGATEQTTFIRYYHDYYIDNTIHGQRPQDYWYSEKIPNYDPKYQKLS</sequence>
<name>X1DSZ0_9ZZZZ</name>
<comment type="caution">
    <text evidence="1">The sequence shown here is derived from an EMBL/GenBank/DDBJ whole genome shotgun (WGS) entry which is preliminary data.</text>
</comment>
<organism evidence="1">
    <name type="scientific">marine sediment metagenome</name>
    <dbReference type="NCBI Taxonomy" id="412755"/>
    <lineage>
        <taxon>unclassified sequences</taxon>
        <taxon>metagenomes</taxon>
        <taxon>ecological metagenomes</taxon>
    </lineage>
</organism>
<dbReference type="AlphaFoldDB" id="X1DSZ0"/>
<reference evidence="1" key="1">
    <citation type="journal article" date="2014" name="Front. Microbiol.">
        <title>High frequency of phylogenetically diverse reductive dehalogenase-homologous genes in deep subseafloor sedimentary metagenomes.</title>
        <authorList>
            <person name="Kawai M."/>
            <person name="Futagami T."/>
            <person name="Toyoda A."/>
            <person name="Takaki Y."/>
            <person name="Nishi S."/>
            <person name="Hori S."/>
            <person name="Arai W."/>
            <person name="Tsubouchi T."/>
            <person name="Morono Y."/>
            <person name="Uchiyama I."/>
            <person name="Ito T."/>
            <person name="Fujiyama A."/>
            <person name="Inagaki F."/>
            <person name="Takami H."/>
        </authorList>
    </citation>
    <scope>NUCLEOTIDE SEQUENCE</scope>
    <source>
        <strain evidence="1">Expedition CK06-06</strain>
    </source>
</reference>
<evidence type="ECO:0008006" key="2">
    <source>
        <dbReference type="Google" id="ProtNLM"/>
    </source>
</evidence>
<dbReference type="EMBL" id="BART01021374">
    <property type="protein sequence ID" value="GAG99506.1"/>
    <property type="molecule type" value="Genomic_DNA"/>
</dbReference>
<evidence type="ECO:0000313" key="1">
    <source>
        <dbReference type="EMBL" id="GAG99506.1"/>
    </source>
</evidence>
<protein>
    <recommendedName>
        <fullName evidence="2">Calcineurin-like phosphoesterase domain-containing protein</fullName>
    </recommendedName>
</protein>
<proteinExistence type="predicted"/>
<accession>X1DSZ0</accession>
<gene>
    <name evidence="1" type="ORF">S01H4_39458</name>
</gene>